<feature type="compositionally biased region" description="Basic and acidic residues" evidence="1">
    <location>
        <begin position="27"/>
        <end position="37"/>
    </location>
</feature>
<dbReference type="Proteomes" id="UP000000271">
    <property type="component" value="Chromosome"/>
</dbReference>
<name>D6XZI8_BACIE</name>
<evidence type="ECO:0000313" key="6">
    <source>
        <dbReference type="Proteomes" id="UP000000271"/>
    </source>
</evidence>
<accession>D6XZI8</accession>
<dbReference type="PANTHER" id="PTHR40038:SF1">
    <property type="entry name" value="MEMBRANE-ASSOCIATED PROTEIN TCAA"/>
    <property type="match status" value="1"/>
</dbReference>
<dbReference type="AlphaFoldDB" id="D6XZI8"/>
<dbReference type="HOGENOM" id="CLU_565812_0_0_9"/>
<feature type="domain" description="TcaA 4th" evidence="3">
    <location>
        <begin position="254"/>
        <end position="322"/>
    </location>
</feature>
<sequence>MAFCTKCGAEHQAKFCPKCGQPVSGKQDQEPKQSEKTTKHKEKTAKPKGNPLKKWLVAMLLILIAGGVGGYVYAGKYFSYERAVDQLVSAIEEENADQIRSMAESGVAESITEEGMAYFMAIMHEQERLDAFRVDMLANLSGEQADVSDYPAVLEQSGSVWGIFDDYALKFESYTIEIRHVVPDNGVTVHYNGDEVGVFEDGNNRLTIERIFPAGDFITIDYAGGYGEAEEQIAVEELGDLFTDRLLSYTWDFEGSYIDISANRSDSYLMVNGEETGDAIGSGMTLGPINFNEIEFIQAYTEGQFDRLISEEKAVNPDDSRYELVFDEETVEKIEAEDLFSSINQHVTDWVDAYRDQDPGKFSMLTNDFAETYLTRTRGNFDEQRSQGWRYQGYADRVDYDIASVRILNDQADHLEVSIDVRLNFQSSFYAVGTDPSNTPLTRSTSEWTYYLLYDTDRDLWLLDGQEELDNWRPEDEYRYEL</sequence>
<keyword evidence="2" id="KW-1133">Transmembrane helix</keyword>
<evidence type="ECO:0000256" key="1">
    <source>
        <dbReference type="SAM" id="MobiDB-lite"/>
    </source>
</evidence>
<dbReference type="OrthoDB" id="1682769at2"/>
<proteinExistence type="predicted"/>
<dbReference type="InterPro" id="IPR056902">
    <property type="entry name" value="NTF2_YvbJ"/>
</dbReference>
<dbReference type="eggNOG" id="COG4640">
    <property type="taxonomic scope" value="Bacteria"/>
</dbReference>
<protein>
    <submittedName>
        <fullName evidence="5">Membrane protein-like protein</fullName>
    </submittedName>
</protein>
<evidence type="ECO:0000256" key="2">
    <source>
        <dbReference type="SAM" id="Phobius"/>
    </source>
</evidence>
<dbReference type="Pfam" id="PF22820">
    <property type="entry name" value="TcaA_3rd_4th"/>
    <property type="match status" value="1"/>
</dbReference>
<dbReference type="KEGG" id="bse:Bsel_0834"/>
<gene>
    <name evidence="5" type="ordered locus">Bsel_0834</name>
</gene>
<dbReference type="Pfam" id="PF25155">
    <property type="entry name" value="NTF2_YvbJ"/>
    <property type="match status" value="1"/>
</dbReference>
<dbReference type="PANTHER" id="PTHR40038">
    <property type="entry name" value="MEMBRANE-ASSOCIATED PROTEIN TCAA"/>
    <property type="match status" value="1"/>
</dbReference>
<organism evidence="5 6">
    <name type="scientific">Bacillus selenitireducens (strain ATCC 700615 / DSM 15326 / MLS10)</name>
    <dbReference type="NCBI Taxonomy" id="439292"/>
    <lineage>
        <taxon>Bacteria</taxon>
        <taxon>Bacillati</taxon>
        <taxon>Bacillota</taxon>
        <taxon>Bacilli</taxon>
        <taxon>Bacillales</taxon>
        <taxon>Bacillaceae</taxon>
        <taxon>Salisediminibacterium</taxon>
    </lineage>
</organism>
<keyword evidence="2" id="KW-0472">Membrane</keyword>
<dbReference type="RefSeq" id="WP_013171789.1">
    <property type="nucleotide sequence ID" value="NC_014219.1"/>
</dbReference>
<feature type="transmembrane region" description="Helical" evidence="2">
    <location>
        <begin position="55"/>
        <end position="74"/>
    </location>
</feature>
<feature type="domain" description="YvbJ-like NTF2-like" evidence="4">
    <location>
        <begin position="339"/>
        <end position="466"/>
    </location>
</feature>
<evidence type="ECO:0000259" key="3">
    <source>
        <dbReference type="Pfam" id="PF22820"/>
    </source>
</evidence>
<reference evidence="5" key="1">
    <citation type="submission" date="2009-10" db="EMBL/GenBank/DDBJ databases">
        <title>Complete sequence of Bacillus selenitireducens MLS10.</title>
        <authorList>
            <consortium name="US DOE Joint Genome Institute"/>
            <person name="Lucas S."/>
            <person name="Copeland A."/>
            <person name="Lapidus A."/>
            <person name="Glavina del Rio T."/>
            <person name="Dalin E."/>
            <person name="Tice H."/>
            <person name="Bruce D."/>
            <person name="Goodwin L."/>
            <person name="Pitluck S."/>
            <person name="Sims D."/>
            <person name="Brettin T."/>
            <person name="Detter J.C."/>
            <person name="Han C."/>
            <person name="Larimer F."/>
            <person name="Land M."/>
            <person name="Hauser L."/>
            <person name="Kyrpides N."/>
            <person name="Ovchinnikova G."/>
            <person name="Stolz J."/>
        </authorList>
    </citation>
    <scope>NUCLEOTIDE SEQUENCE [LARGE SCALE GENOMIC DNA]</scope>
    <source>
        <strain evidence="5">MLS10</strain>
    </source>
</reference>
<feature type="region of interest" description="Disordered" evidence="1">
    <location>
        <begin position="18"/>
        <end position="47"/>
    </location>
</feature>
<keyword evidence="6" id="KW-1185">Reference proteome</keyword>
<dbReference type="EMBL" id="CP001791">
    <property type="protein sequence ID" value="ADH98362.1"/>
    <property type="molecule type" value="Genomic_DNA"/>
</dbReference>
<evidence type="ECO:0000313" key="5">
    <source>
        <dbReference type="EMBL" id="ADH98362.1"/>
    </source>
</evidence>
<keyword evidence="2" id="KW-0812">Transmembrane</keyword>
<evidence type="ECO:0000259" key="4">
    <source>
        <dbReference type="Pfam" id="PF25155"/>
    </source>
</evidence>
<dbReference type="InterPro" id="IPR054530">
    <property type="entry name" value="TcaA_4th"/>
</dbReference>
<dbReference type="STRING" id="439292.Bsel_0834"/>